<sequence>MERTRDDRRPADRTQEVERRMEGVGGRKIRQGYCQGEDMLKGWKCGIHVNEAQRVCAHIGEYSGVYYTC</sequence>
<protein>
    <submittedName>
        <fullName evidence="2">Uncharacterized protein</fullName>
    </submittedName>
</protein>
<evidence type="ECO:0000313" key="2">
    <source>
        <dbReference type="EMBL" id="KAF9443292.1"/>
    </source>
</evidence>
<dbReference type="Proteomes" id="UP000807342">
    <property type="component" value="Unassembled WGS sequence"/>
</dbReference>
<dbReference type="EMBL" id="MU151494">
    <property type="protein sequence ID" value="KAF9443292.1"/>
    <property type="molecule type" value="Genomic_DNA"/>
</dbReference>
<evidence type="ECO:0000256" key="1">
    <source>
        <dbReference type="SAM" id="MobiDB-lite"/>
    </source>
</evidence>
<name>A0A9P5X4M1_9AGAR</name>
<proteinExistence type="predicted"/>
<keyword evidence="3" id="KW-1185">Reference proteome</keyword>
<evidence type="ECO:0000313" key="3">
    <source>
        <dbReference type="Proteomes" id="UP000807342"/>
    </source>
</evidence>
<feature type="compositionally biased region" description="Basic and acidic residues" evidence="1">
    <location>
        <begin position="1"/>
        <end position="22"/>
    </location>
</feature>
<dbReference type="AlphaFoldDB" id="A0A9P5X4M1"/>
<feature type="region of interest" description="Disordered" evidence="1">
    <location>
        <begin position="1"/>
        <end position="23"/>
    </location>
</feature>
<gene>
    <name evidence="2" type="ORF">P691DRAFT_809196</name>
</gene>
<reference evidence="2" key="1">
    <citation type="submission" date="2020-11" db="EMBL/GenBank/DDBJ databases">
        <authorList>
            <consortium name="DOE Joint Genome Institute"/>
            <person name="Ahrendt S."/>
            <person name="Riley R."/>
            <person name="Andreopoulos W."/>
            <person name="Labutti K."/>
            <person name="Pangilinan J."/>
            <person name="Ruiz-Duenas F.J."/>
            <person name="Barrasa J.M."/>
            <person name="Sanchez-Garcia M."/>
            <person name="Camarero S."/>
            <person name="Miyauchi S."/>
            <person name="Serrano A."/>
            <person name="Linde D."/>
            <person name="Babiker R."/>
            <person name="Drula E."/>
            <person name="Ayuso-Fernandez I."/>
            <person name="Pacheco R."/>
            <person name="Padilla G."/>
            <person name="Ferreira P."/>
            <person name="Barriuso J."/>
            <person name="Kellner H."/>
            <person name="Castanera R."/>
            <person name="Alfaro M."/>
            <person name="Ramirez L."/>
            <person name="Pisabarro A.G."/>
            <person name="Kuo A."/>
            <person name="Tritt A."/>
            <person name="Lipzen A."/>
            <person name="He G."/>
            <person name="Yan M."/>
            <person name="Ng V."/>
            <person name="Cullen D."/>
            <person name="Martin F."/>
            <person name="Rosso M.-N."/>
            <person name="Henrissat B."/>
            <person name="Hibbett D."/>
            <person name="Martinez A.T."/>
            <person name="Grigoriev I.V."/>
        </authorList>
    </citation>
    <scope>NUCLEOTIDE SEQUENCE</scope>
    <source>
        <strain evidence="2">MF-IS2</strain>
    </source>
</reference>
<comment type="caution">
    <text evidence="2">The sequence shown here is derived from an EMBL/GenBank/DDBJ whole genome shotgun (WGS) entry which is preliminary data.</text>
</comment>
<accession>A0A9P5X4M1</accession>
<organism evidence="2 3">
    <name type="scientific">Macrolepiota fuliginosa MF-IS2</name>
    <dbReference type="NCBI Taxonomy" id="1400762"/>
    <lineage>
        <taxon>Eukaryota</taxon>
        <taxon>Fungi</taxon>
        <taxon>Dikarya</taxon>
        <taxon>Basidiomycota</taxon>
        <taxon>Agaricomycotina</taxon>
        <taxon>Agaricomycetes</taxon>
        <taxon>Agaricomycetidae</taxon>
        <taxon>Agaricales</taxon>
        <taxon>Agaricineae</taxon>
        <taxon>Agaricaceae</taxon>
        <taxon>Macrolepiota</taxon>
    </lineage>
</organism>